<accession>A0A1E3QBP2</accession>
<dbReference type="InterPro" id="IPR032675">
    <property type="entry name" value="LRR_dom_sf"/>
</dbReference>
<dbReference type="AlphaFoldDB" id="A0A1E3QBP2"/>
<proteinExistence type="predicted"/>
<feature type="region of interest" description="Disordered" evidence="1">
    <location>
        <begin position="38"/>
        <end position="58"/>
    </location>
</feature>
<dbReference type="STRING" id="675824.A0A1E3QBP2"/>
<feature type="region of interest" description="Disordered" evidence="1">
    <location>
        <begin position="73"/>
        <end position="119"/>
    </location>
</feature>
<evidence type="ECO:0000256" key="1">
    <source>
        <dbReference type="SAM" id="MobiDB-lite"/>
    </source>
</evidence>
<feature type="compositionally biased region" description="Polar residues" evidence="1">
    <location>
        <begin position="311"/>
        <end position="323"/>
    </location>
</feature>
<sequence>MSSTLQSQQQPVLWQSSYMISDGTFSVQLMQAAQLTSPVPEKSASTEPPPSLQPSAAPTRRLSWIHNISQKFSTNSSTPVTESALGEANNPRRISVDKRGPQSLKTEQKNNTTDSASAVIPSPVLPVDPVEPKSGFFSALRRLSTSRGSGPSAECRRVIFNKNTNRPVCPVNELRCVKMKRVAFKVDEIDDEIITREPLYSQIRRAIKSQEAMLQRKRHAIASAVANHSGSSLDERAAIAGLDGSRTVSCRAKPCVPDKGILFLDGPVEIPKGVMSKIRNASLSSTDESDDGCRSSAASTQSCDSDRRPSVASTASTSSDETGITFASSVPTPDLGCVYIRCCKLRELRPLDFFYDQVKGLTESVESLRLCANGGDPPIFAQVQTLADFLAFVPVENFHMDNVVLADDMVKALMASLLWSKSLKSLTMSNTKLNAAGWKSVCYLVAMNKSLKKVDLSGVRRKNSEWAVLSKAVEARGADNRIELVLIDADIPPAEMERVKA</sequence>
<evidence type="ECO:0000313" key="2">
    <source>
        <dbReference type="EMBL" id="ODQ75105.1"/>
    </source>
</evidence>
<dbReference type="SUPFAM" id="SSF52047">
    <property type="entry name" value="RNI-like"/>
    <property type="match status" value="1"/>
</dbReference>
<dbReference type="EMBL" id="KV454291">
    <property type="protein sequence ID" value="ODQ75105.1"/>
    <property type="molecule type" value="Genomic_DNA"/>
</dbReference>
<dbReference type="Proteomes" id="UP000094385">
    <property type="component" value="Unassembled WGS sequence"/>
</dbReference>
<organism evidence="2 3">
    <name type="scientific">Lipomyces starkeyi NRRL Y-11557</name>
    <dbReference type="NCBI Taxonomy" id="675824"/>
    <lineage>
        <taxon>Eukaryota</taxon>
        <taxon>Fungi</taxon>
        <taxon>Dikarya</taxon>
        <taxon>Ascomycota</taxon>
        <taxon>Saccharomycotina</taxon>
        <taxon>Lipomycetes</taxon>
        <taxon>Lipomycetales</taxon>
        <taxon>Lipomycetaceae</taxon>
        <taxon>Lipomyces</taxon>
    </lineage>
</organism>
<name>A0A1E3QBP2_LIPST</name>
<evidence type="ECO:0000313" key="3">
    <source>
        <dbReference type="Proteomes" id="UP000094385"/>
    </source>
</evidence>
<feature type="compositionally biased region" description="Polar residues" evidence="1">
    <location>
        <begin position="103"/>
        <end position="116"/>
    </location>
</feature>
<feature type="region of interest" description="Disordered" evidence="1">
    <location>
        <begin position="283"/>
        <end position="323"/>
    </location>
</feature>
<gene>
    <name evidence="2" type="ORF">LIPSTDRAFT_69296</name>
</gene>
<dbReference type="Gene3D" id="3.80.10.10">
    <property type="entry name" value="Ribonuclease Inhibitor"/>
    <property type="match status" value="1"/>
</dbReference>
<dbReference type="OrthoDB" id="8436363at2759"/>
<protein>
    <submittedName>
        <fullName evidence="2">Uncharacterized protein</fullName>
    </submittedName>
</protein>
<reference evidence="2 3" key="1">
    <citation type="journal article" date="2016" name="Proc. Natl. Acad. Sci. U.S.A.">
        <title>Comparative genomics of biotechnologically important yeasts.</title>
        <authorList>
            <person name="Riley R."/>
            <person name="Haridas S."/>
            <person name="Wolfe K.H."/>
            <person name="Lopes M.R."/>
            <person name="Hittinger C.T."/>
            <person name="Goeker M."/>
            <person name="Salamov A.A."/>
            <person name="Wisecaver J.H."/>
            <person name="Long T.M."/>
            <person name="Calvey C.H."/>
            <person name="Aerts A.L."/>
            <person name="Barry K.W."/>
            <person name="Choi C."/>
            <person name="Clum A."/>
            <person name="Coughlan A.Y."/>
            <person name="Deshpande S."/>
            <person name="Douglass A.P."/>
            <person name="Hanson S.J."/>
            <person name="Klenk H.-P."/>
            <person name="LaButti K.M."/>
            <person name="Lapidus A."/>
            <person name="Lindquist E.A."/>
            <person name="Lipzen A.M."/>
            <person name="Meier-Kolthoff J.P."/>
            <person name="Ohm R.A."/>
            <person name="Otillar R.P."/>
            <person name="Pangilinan J.L."/>
            <person name="Peng Y."/>
            <person name="Rokas A."/>
            <person name="Rosa C.A."/>
            <person name="Scheuner C."/>
            <person name="Sibirny A.A."/>
            <person name="Slot J.C."/>
            <person name="Stielow J.B."/>
            <person name="Sun H."/>
            <person name="Kurtzman C.P."/>
            <person name="Blackwell M."/>
            <person name="Grigoriev I.V."/>
            <person name="Jeffries T.W."/>
        </authorList>
    </citation>
    <scope>NUCLEOTIDE SEQUENCE [LARGE SCALE GENOMIC DNA]</scope>
    <source>
        <strain evidence="2 3">NRRL Y-11557</strain>
    </source>
</reference>
<keyword evidence="3" id="KW-1185">Reference proteome</keyword>